<dbReference type="Pfam" id="PF13530">
    <property type="entry name" value="SCP2_2"/>
    <property type="match status" value="1"/>
</dbReference>
<dbReference type="InterPro" id="IPR036527">
    <property type="entry name" value="SCP2_sterol-bd_dom_sf"/>
</dbReference>
<reference evidence="3 4" key="1">
    <citation type="journal article" date="2015" name="Genome Announc.">
        <title>Expanding the biotechnology potential of lactobacilli through comparative genomics of 213 strains and associated genera.</title>
        <authorList>
            <person name="Sun Z."/>
            <person name="Harris H.M."/>
            <person name="McCann A."/>
            <person name="Guo C."/>
            <person name="Argimon S."/>
            <person name="Zhang W."/>
            <person name="Yang X."/>
            <person name="Jeffery I.B."/>
            <person name="Cooney J.C."/>
            <person name="Kagawa T.F."/>
            <person name="Liu W."/>
            <person name="Song Y."/>
            <person name="Salvetti E."/>
            <person name="Wrobel A."/>
            <person name="Rasinkangas P."/>
            <person name="Parkhill J."/>
            <person name="Rea M.C."/>
            <person name="O'Sullivan O."/>
            <person name="Ritari J."/>
            <person name="Douillard F.P."/>
            <person name="Paul Ross R."/>
            <person name="Yang R."/>
            <person name="Briner A.E."/>
            <person name="Felis G.E."/>
            <person name="de Vos W.M."/>
            <person name="Barrangou R."/>
            <person name="Klaenhammer T.R."/>
            <person name="Caufield P.W."/>
            <person name="Cui Y."/>
            <person name="Zhang H."/>
            <person name="O'Toole P.W."/>
        </authorList>
    </citation>
    <scope>NUCLEOTIDE SEQUENCE [LARGE SCALE GENOMIC DNA]</scope>
    <source>
        <strain evidence="3 4">DSM 23927</strain>
    </source>
</reference>
<dbReference type="GO" id="GO:0030649">
    <property type="term" value="P:aminoglycoside antibiotic catabolic process"/>
    <property type="evidence" value="ECO:0007669"/>
    <property type="project" value="TreeGrafter"/>
</dbReference>
<accession>A0A0R2AZ30</accession>
<organism evidence="3 4">
    <name type="scientific">Lacticaseibacillus brantae DSM 23927</name>
    <dbReference type="NCBI Taxonomy" id="1423727"/>
    <lineage>
        <taxon>Bacteria</taxon>
        <taxon>Bacillati</taxon>
        <taxon>Bacillota</taxon>
        <taxon>Bacilli</taxon>
        <taxon>Lactobacillales</taxon>
        <taxon>Lactobacillaceae</taxon>
        <taxon>Lacticaseibacillus</taxon>
    </lineage>
</organism>
<dbReference type="Gene3D" id="3.30.1050.10">
    <property type="entry name" value="SCP2 sterol-binding domain"/>
    <property type="match status" value="1"/>
</dbReference>
<evidence type="ECO:0000313" key="4">
    <source>
        <dbReference type="Proteomes" id="UP000051672"/>
    </source>
</evidence>
<dbReference type="Pfam" id="PF17668">
    <property type="entry name" value="Acetyltransf_17"/>
    <property type="match status" value="1"/>
</dbReference>
<evidence type="ECO:0000313" key="3">
    <source>
        <dbReference type="EMBL" id="KRM72021.1"/>
    </source>
</evidence>
<evidence type="ECO:0000259" key="1">
    <source>
        <dbReference type="Pfam" id="PF13530"/>
    </source>
</evidence>
<dbReference type="PATRIC" id="fig|1423727.3.peg.1011"/>
<dbReference type="InterPro" id="IPR041380">
    <property type="entry name" value="Acetyltransf_17"/>
</dbReference>
<dbReference type="SUPFAM" id="SSF55718">
    <property type="entry name" value="SCP-like"/>
    <property type="match status" value="1"/>
</dbReference>
<name>A0A0R2AZ30_9LACO</name>
<sequence>MVAPYQFTSKDERPFYDLVQYAFNKPQTPTRDATFASLFAHSLGWGSGQPLHSGFLATKFTVDLAGTAYQMAGVGYVASYPEASGQGEITALMHQAFSDMRMAGMTLAYLAPFSSQFYRRFGFEHAFGQATHTLPAAALPQFDAPHDVLVTREPLLESITAISPVYLRNSAVTHGAVRREQWWWENLVTHYPSRELAVARMGDHVTGYMIYERLESHFVIHELFFDDLPSLQALGHFVDGHQNMFADVTYVTGNVRPLYDLVPESTALTTTVKPYMMARIVDVADFLARYPYQVSDLAPVLLQINDDFISENDGLWQLQIDDGQVTFQKVVSGEPSVTLDIRELVKAAFGVRSLRSAYALGQIDGDPFTVATVSELFTQKPSQLYDYF</sequence>
<dbReference type="PANTHER" id="PTHR37817">
    <property type="entry name" value="N-ACETYLTRANSFERASE EIS"/>
    <property type="match status" value="1"/>
</dbReference>
<dbReference type="InterPro" id="IPR051554">
    <property type="entry name" value="Acetyltransferase_Eis"/>
</dbReference>
<dbReference type="AlphaFoldDB" id="A0A0R2AZ30"/>
<dbReference type="GO" id="GO:0034069">
    <property type="term" value="F:aminoglycoside N-acetyltransferase activity"/>
    <property type="evidence" value="ECO:0007669"/>
    <property type="project" value="TreeGrafter"/>
</dbReference>
<dbReference type="Gene3D" id="3.40.630.30">
    <property type="match status" value="2"/>
</dbReference>
<dbReference type="SUPFAM" id="SSF55729">
    <property type="entry name" value="Acyl-CoA N-acyltransferases (Nat)"/>
    <property type="match status" value="1"/>
</dbReference>
<proteinExistence type="predicted"/>
<dbReference type="RefSeq" id="WP_057894295.1">
    <property type="nucleotide sequence ID" value="NZ_AYZQ01000002.1"/>
</dbReference>
<keyword evidence="4" id="KW-1185">Reference proteome</keyword>
<dbReference type="InterPro" id="IPR016181">
    <property type="entry name" value="Acyl_CoA_acyltransferase"/>
</dbReference>
<gene>
    <name evidence="3" type="ORF">FC34_GL001004</name>
</gene>
<dbReference type="EMBL" id="AYZQ01000002">
    <property type="protein sequence ID" value="KRM72021.1"/>
    <property type="molecule type" value="Genomic_DNA"/>
</dbReference>
<evidence type="ECO:0000259" key="2">
    <source>
        <dbReference type="Pfam" id="PF17668"/>
    </source>
</evidence>
<dbReference type="Pfam" id="PF13527">
    <property type="entry name" value="Acetyltransf_9"/>
    <property type="match status" value="1"/>
</dbReference>
<comment type="caution">
    <text evidence="3">The sequence shown here is derived from an EMBL/GenBank/DDBJ whole genome shotgun (WGS) entry which is preliminary data.</text>
</comment>
<dbReference type="Proteomes" id="UP000051672">
    <property type="component" value="Unassembled WGS sequence"/>
</dbReference>
<dbReference type="STRING" id="1423727.FC34_GL001004"/>
<dbReference type="PANTHER" id="PTHR37817:SF1">
    <property type="entry name" value="N-ACETYLTRANSFERASE EIS"/>
    <property type="match status" value="1"/>
</dbReference>
<dbReference type="OrthoDB" id="9768284at2"/>
<feature type="domain" description="Enhanced intracellular survival protein" evidence="1">
    <location>
        <begin position="283"/>
        <end position="382"/>
    </location>
</feature>
<protein>
    <submittedName>
        <fullName evidence="3">GNAT family acetyltraansferase</fullName>
    </submittedName>
</protein>
<feature type="domain" description="Eis-like acetyltransferase" evidence="2">
    <location>
        <begin position="175"/>
        <end position="280"/>
    </location>
</feature>
<dbReference type="InterPro" id="IPR025559">
    <property type="entry name" value="Eis_dom"/>
</dbReference>